<evidence type="ECO:0000256" key="3">
    <source>
        <dbReference type="SAM" id="Phobius"/>
    </source>
</evidence>
<dbReference type="Pfam" id="PF01554">
    <property type="entry name" value="MatE"/>
    <property type="match status" value="2"/>
</dbReference>
<keyword evidence="3" id="KW-1133">Transmembrane helix</keyword>
<dbReference type="GeneID" id="39982060"/>
<comment type="similarity">
    <text evidence="1">Belongs to the multi antimicrobial extrusion (MATE) (TC 2.A.66.1) family.</text>
</comment>
<feature type="transmembrane region" description="Helical" evidence="3">
    <location>
        <begin position="37"/>
        <end position="59"/>
    </location>
</feature>
<dbReference type="Proteomes" id="UP000192257">
    <property type="component" value="Unassembled WGS sequence"/>
</dbReference>
<protein>
    <submittedName>
        <fullName evidence="4">Membrane transporter protein</fullName>
    </submittedName>
</protein>
<feature type="compositionally biased region" description="Basic and acidic residues" evidence="2">
    <location>
        <begin position="495"/>
        <end position="505"/>
    </location>
</feature>
<dbReference type="PANTHER" id="PTHR11206">
    <property type="entry name" value="MULTIDRUG RESISTANCE PROTEIN"/>
    <property type="match status" value="1"/>
</dbReference>
<feature type="transmembrane region" description="Helical" evidence="3">
    <location>
        <begin position="118"/>
        <end position="142"/>
    </location>
</feature>
<dbReference type="RefSeq" id="XP_028886826.1">
    <property type="nucleotide sequence ID" value="XM_029022280.1"/>
</dbReference>
<feature type="transmembrane region" description="Helical" evidence="3">
    <location>
        <begin position="335"/>
        <end position="355"/>
    </location>
</feature>
<dbReference type="OrthoDB" id="2126698at2759"/>
<feature type="transmembrane region" description="Helical" evidence="3">
    <location>
        <begin position="154"/>
        <end position="176"/>
    </location>
</feature>
<keyword evidence="3" id="KW-0812">Transmembrane</keyword>
<feature type="transmembrane region" description="Helical" evidence="3">
    <location>
        <begin position="183"/>
        <end position="203"/>
    </location>
</feature>
<keyword evidence="3" id="KW-0472">Membrane</keyword>
<feature type="transmembrane region" description="Helical" evidence="3">
    <location>
        <begin position="434"/>
        <end position="452"/>
    </location>
</feature>
<feature type="transmembrane region" description="Helical" evidence="3">
    <location>
        <begin position="252"/>
        <end position="273"/>
    </location>
</feature>
<dbReference type="GO" id="GO:0016020">
    <property type="term" value="C:membrane"/>
    <property type="evidence" value="ECO:0007669"/>
    <property type="project" value="InterPro"/>
</dbReference>
<evidence type="ECO:0000313" key="4">
    <source>
        <dbReference type="EMBL" id="ORC92760.1"/>
    </source>
</evidence>
<dbReference type="GO" id="GO:0015297">
    <property type="term" value="F:antiporter activity"/>
    <property type="evidence" value="ECO:0007669"/>
    <property type="project" value="InterPro"/>
</dbReference>
<keyword evidence="5" id="KW-1185">Reference proteome</keyword>
<feature type="region of interest" description="Disordered" evidence="2">
    <location>
        <begin position="485"/>
        <end position="505"/>
    </location>
</feature>
<proteinExistence type="inferred from homology"/>
<dbReference type="VEuPathDB" id="TriTrypDB:TM35_000035130"/>
<feature type="transmembrane region" description="Helical" evidence="3">
    <location>
        <begin position="71"/>
        <end position="97"/>
    </location>
</feature>
<dbReference type="InterPro" id="IPR002528">
    <property type="entry name" value="MATE_fam"/>
</dbReference>
<comment type="caution">
    <text evidence="4">The sequence shown here is derived from an EMBL/GenBank/DDBJ whole genome shotgun (WGS) entry which is preliminary data.</text>
</comment>
<feature type="transmembrane region" description="Helical" evidence="3">
    <location>
        <begin position="209"/>
        <end position="231"/>
    </location>
</feature>
<sequence>MQPNIGKESLREDNEFPLETLDGKASLYELLRETVKIVLLTDLSSVLWMSSQMITMVFVGNNLGVDGMSQYSAGLLVFNVMAMSIVSGLGSAIDTICSQAFGQNPRSPVIGETLQRALIINFLFWIIMSFIFLNSNGIMVYIFGSTVGEGSSRFLANCSLYLLSQIITGTINKILFAQRLPEIVACANGVAALTSPIANYYLTPMGIEGAALSLTFTVAFSAFTNILFCLFHPKVVVREARWPSPALYQKEGWINFMKVGIPSLVAVCAEWWAFEIQSFFAAAISSLALAVFGVAMNIVSMMFSVALGLSVSASVIVGNALGGGRPIYAQQYAKFILVCDIILGALTALTMAYFGSHIAQLYTNVPELVSAVESTMPLVILAHVGDSLQFCLQGVFRGAGKPEQAARAVVLTLWLVGMPSSALYVFVFDWGVKGVIGGLLTGFLFEIPLLYFMMLQWDWHKLAIEAKRKSAVHQFVMVEEANISGSDEGDFDSSSVREGEMMSVL</sequence>
<evidence type="ECO:0000256" key="2">
    <source>
        <dbReference type="SAM" id="MobiDB-lite"/>
    </source>
</evidence>
<reference evidence="4 5" key="1">
    <citation type="submission" date="2017-03" db="EMBL/GenBank/DDBJ databases">
        <title>An alternative strategy for trypanosome survival in the mammalian bloodstream revealed through genome and transcriptome analysis of the ubiquitous bovine parasite Trypanosoma (Megatrypanum) theileri.</title>
        <authorList>
            <person name="Kelly S."/>
            <person name="Ivens A."/>
            <person name="Mott A."/>
            <person name="O'Neill E."/>
            <person name="Emms D."/>
            <person name="Macleod O."/>
            <person name="Voorheis P."/>
            <person name="Matthews J."/>
            <person name="Matthews K."/>
            <person name="Carrington M."/>
        </authorList>
    </citation>
    <scope>NUCLEOTIDE SEQUENCE [LARGE SCALE GENOMIC DNA]</scope>
    <source>
        <strain evidence="4">Edinburgh</strain>
    </source>
</reference>
<evidence type="ECO:0000313" key="5">
    <source>
        <dbReference type="Proteomes" id="UP000192257"/>
    </source>
</evidence>
<name>A0A1X0P8J4_9TRYP</name>
<dbReference type="AlphaFoldDB" id="A0A1X0P8J4"/>
<dbReference type="NCBIfam" id="TIGR00797">
    <property type="entry name" value="matE"/>
    <property type="match status" value="1"/>
</dbReference>
<accession>A0A1X0P8J4</accession>
<dbReference type="EMBL" id="NBCO01000003">
    <property type="protein sequence ID" value="ORC92760.1"/>
    <property type="molecule type" value="Genomic_DNA"/>
</dbReference>
<organism evidence="4 5">
    <name type="scientific">Trypanosoma theileri</name>
    <dbReference type="NCBI Taxonomy" id="67003"/>
    <lineage>
        <taxon>Eukaryota</taxon>
        <taxon>Discoba</taxon>
        <taxon>Euglenozoa</taxon>
        <taxon>Kinetoplastea</taxon>
        <taxon>Metakinetoplastina</taxon>
        <taxon>Trypanosomatida</taxon>
        <taxon>Trypanosomatidae</taxon>
        <taxon>Trypanosoma</taxon>
    </lineage>
</organism>
<dbReference type="GO" id="GO:0042910">
    <property type="term" value="F:xenobiotic transmembrane transporter activity"/>
    <property type="evidence" value="ECO:0007669"/>
    <property type="project" value="InterPro"/>
</dbReference>
<feature type="transmembrane region" description="Helical" evidence="3">
    <location>
        <begin position="408"/>
        <end position="428"/>
    </location>
</feature>
<dbReference type="STRING" id="67003.A0A1X0P8J4"/>
<gene>
    <name evidence="4" type="ORF">TM35_000035130</name>
</gene>
<evidence type="ECO:0000256" key="1">
    <source>
        <dbReference type="ARBA" id="ARBA00010199"/>
    </source>
</evidence>